<sequence length="369" mass="39466">MVWLFKTLTFVGLVLLVGSASFRTLSAPGVPLPRRVTLAGWLLLLTGSLLEVAATLAGLLGAFALRDFGEYLLGSLQGQAVLARLLLATWLLLELGRSCLRWPVPLLALALLVSVSWTSHGRAAGPPTLVLDVLHLLAMTVWSASVLLLAWQRSETWNSRATRVRAALDRTSGIGLWSVAMLALTGTLAALTHVPSTEALTQSGYGQALLVKVALFVAVVGVAALNRLVLMRRVATRPLRLSMRAESVLLVALLVTSGVLTSSAPPQPPSQGVVAVSLQDLGAELGGQSLRGHLEGIGRQGVRLRLEGWRAAPPSVVLEMLDHPMQPVTLRLERRGDALEGTATLWMAGSWQARLEWDGQQAVLPFLAR</sequence>
<feature type="transmembrane region" description="Helical" evidence="6">
    <location>
        <begin position="99"/>
        <end position="117"/>
    </location>
</feature>
<accession>A0A841HVB0</accession>
<feature type="transmembrane region" description="Helical" evidence="6">
    <location>
        <begin position="129"/>
        <end position="151"/>
    </location>
</feature>
<protein>
    <submittedName>
        <fullName evidence="8">Putative copper export protein</fullName>
    </submittedName>
</protein>
<evidence type="ECO:0000259" key="7">
    <source>
        <dbReference type="Pfam" id="PF05425"/>
    </source>
</evidence>
<keyword evidence="9" id="KW-1185">Reference proteome</keyword>
<dbReference type="AlphaFoldDB" id="A0A841HVB0"/>
<keyword evidence="3 6" id="KW-0812">Transmembrane</keyword>
<dbReference type="PANTHER" id="PTHR34820:SF4">
    <property type="entry name" value="INNER MEMBRANE PROTEIN YEBZ"/>
    <property type="match status" value="1"/>
</dbReference>
<organism evidence="8 9">
    <name type="scientific">Deinobacterium chartae</name>
    <dbReference type="NCBI Taxonomy" id="521158"/>
    <lineage>
        <taxon>Bacteria</taxon>
        <taxon>Thermotogati</taxon>
        <taxon>Deinococcota</taxon>
        <taxon>Deinococci</taxon>
        <taxon>Deinococcales</taxon>
        <taxon>Deinococcaceae</taxon>
        <taxon>Deinobacterium</taxon>
    </lineage>
</organism>
<evidence type="ECO:0000313" key="8">
    <source>
        <dbReference type="EMBL" id="MBB6096856.1"/>
    </source>
</evidence>
<feature type="transmembrane region" description="Helical" evidence="6">
    <location>
        <begin position="172"/>
        <end position="193"/>
    </location>
</feature>
<evidence type="ECO:0000256" key="1">
    <source>
        <dbReference type="ARBA" id="ARBA00004651"/>
    </source>
</evidence>
<dbReference type="Pfam" id="PF05425">
    <property type="entry name" value="CopD"/>
    <property type="match status" value="1"/>
</dbReference>
<evidence type="ECO:0000256" key="4">
    <source>
        <dbReference type="ARBA" id="ARBA00022989"/>
    </source>
</evidence>
<feature type="transmembrane region" description="Helical" evidence="6">
    <location>
        <begin position="42"/>
        <end position="65"/>
    </location>
</feature>
<dbReference type="PANTHER" id="PTHR34820">
    <property type="entry name" value="INNER MEMBRANE PROTEIN YEBZ"/>
    <property type="match status" value="1"/>
</dbReference>
<dbReference type="GO" id="GO:0006825">
    <property type="term" value="P:copper ion transport"/>
    <property type="evidence" value="ECO:0007669"/>
    <property type="project" value="InterPro"/>
</dbReference>
<dbReference type="InterPro" id="IPR032694">
    <property type="entry name" value="CopC/D"/>
</dbReference>
<feature type="domain" description="Copper resistance protein D" evidence="7">
    <location>
        <begin position="166"/>
        <end position="260"/>
    </location>
</feature>
<name>A0A841HVB0_9DEIO</name>
<evidence type="ECO:0000256" key="6">
    <source>
        <dbReference type="SAM" id="Phobius"/>
    </source>
</evidence>
<dbReference type="RefSeq" id="WP_183983703.1">
    <property type="nucleotide sequence ID" value="NZ_JACHHG010000001.1"/>
</dbReference>
<keyword evidence="2" id="KW-1003">Cell membrane</keyword>
<keyword evidence="4 6" id="KW-1133">Transmembrane helix</keyword>
<evidence type="ECO:0000313" key="9">
    <source>
        <dbReference type="Proteomes" id="UP000569951"/>
    </source>
</evidence>
<comment type="caution">
    <text evidence="8">The sequence shown here is derived from an EMBL/GenBank/DDBJ whole genome shotgun (WGS) entry which is preliminary data.</text>
</comment>
<dbReference type="EMBL" id="JACHHG010000001">
    <property type="protein sequence ID" value="MBB6096856.1"/>
    <property type="molecule type" value="Genomic_DNA"/>
</dbReference>
<gene>
    <name evidence="8" type="ORF">HNR42_000268</name>
</gene>
<reference evidence="8 9" key="1">
    <citation type="submission" date="2020-08" db="EMBL/GenBank/DDBJ databases">
        <title>Genomic Encyclopedia of Type Strains, Phase IV (KMG-IV): sequencing the most valuable type-strain genomes for metagenomic binning, comparative biology and taxonomic classification.</title>
        <authorList>
            <person name="Goeker M."/>
        </authorList>
    </citation>
    <scope>NUCLEOTIDE SEQUENCE [LARGE SCALE GENOMIC DNA]</scope>
    <source>
        <strain evidence="8 9">DSM 21458</strain>
    </source>
</reference>
<evidence type="ECO:0000256" key="2">
    <source>
        <dbReference type="ARBA" id="ARBA00022475"/>
    </source>
</evidence>
<evidence type="ECO:0000256" key="3">
    <source>
        <dbReference type="ARBA" id="ARBA00022692"/>
    </source>
</evidence>
<dbReference type="InterPro" id="IPR008457">
    <property type="entry name" value="Cu-R_CopD_dom"/>
</dbReference>
<dbReference type="GO" id="GO:0005886">
    <property type="term" value="C:plasma membrane"/>
    <property type="evidence" value="ECO:0007669"/>
    <property type="project" value="UniProtKB-SubCell"/>
</dbReference>
<proteinExistence type="predicted"/>
<feature type="transmembrane region" description="Helical" evidence="6">
    <location>
        <begin position="205"/>
        <end position="229"/>
    </location>
</feature>
<comment type="subcellular location">
    <subcellularLocation>
        <location evidence="1">Cell membrane</location>
        <topology evidence="1">Multi-pass membrane protein</topology>
    </subcellularLocation>
</comment>
<evidence type="ECO:0000256" key="5">
    <source>
        <dbReference type="ARBA" id="ARBA00023136"/>
    </source>
</evidence>
<keyword evidence="5 6" id="KW-0472">Membrane</keyword>
<dbReference type="Proteomes" id="UP000569951">
    <property type="component" value="Unassembled WGS sequence"/>
</dbReference>